<dbReference type="Proteomes" id="UP000799537">
    <property type="component" value="Unassembled WGS sequence"/>
</dbReference>
<feature type="non-terminal residue" evidence="4">
    <location>
        <position position="1"/>
    </location>
</feature>
<dbReference type="PANTHER" id="PTHR24171">
    <property type="entry name" value="ANKYRIN REPEAT DOMAIN-CONTAINING PROTEIN 39-RELATED"/>
    <property type="match status" value="1"/>
</dbReference>
<keyword evidence="5" id="KW-1185">Reference proteome</keyword>
<sequence length="112" mass="11845">GDTALTAAARQGHVPVVDLLLQNGADLEARNNEGATVLLSSIPAAPDEVTRLLVERGADLGQNLDVNVQGVRGATPLYVAVEHDYVECVEVLLEYGTRTDVRARNGLTPVSL</sequence>
<feature type="repeat" description="ANK" evidence="3">
    <location>
        <begin position="1"/>
        <end position="32"/>
    </location>
</feature>
<dbReference type="Gene3D" id="1.25.40.20">
    <property type="entry name" value="Ankyrin repeat-containing domain"/>
    <property type="match status" value="1"/>
</dbReference>
<dbReference type="SUPFAM" id="SSF48403">
    <property type="entry name" value="Ankyrin repeat"/>
    <property type="match status" value="1"/>
</dbReference>
<feature type="non-terminal residue" evidence="4">
    <location>
        <position position="112"/>
    </location>
</feature>
<dbReference type="EMBL" id="ML993616">
    <property type="protein sequence ID" value="KAF2161946.1"/>
    <property type="molecule type" value="Genomic_DNA"/>
</dbReference>
<accession>A0A6A6C931</accession>
<feature type="repeat" description="ANK" evidence="3">
    <location>
        <begin position="72"/>
        <end position="104"/>
    </location>
</feature>
<evidence type="ECO:0000256" key="2">
    <source>
        <dbReference type="ARBA" id="ARBA00023043"/>
    </source>
</evidence>
<proteinExistence type="predicted"/>
<evidence type="ECO:0000313" key="5">
    <source>
        <dbReference type="Proteomes" id="UP000799537"/>
    </source>
</evidence>
<dbReference type="PRINTS" id="PR01415">
    <property type="entry name" value="ANKYRIN"/>
</dbReference>
<organism evidence="4 5">
    <name type="scientific">Zasmidium cellare ATCC 36951</name>
    <dbReference type="NCBI Taxonomy" id="1080233"/>
    <lineage>
        <taxon>Eukaryota</taxon>
        <taxon>Fungi</taxon>
        <taxon>Dikarya</taxon>
        <taxon>Ascomycota</taxon>
        <taxon>Pezizomycotina</taxon>
        <taxon>Dothideomycetes</taxon>
        <taxon>Dothideomycetidae</taxon>
        <taxon>Mycosphaerellales</taxon>
        <taxon>Mycosphaerellaceae</taxon>
        <taxon>Zasmidium</taxon>
    </lineage>
</organism>
<reference evidence="4" key="1">
    <citation type="journal article" date="2020" name="Stud. Mycol.">
        <title>101 Dothideomycetes genomes: a test case for predicting lifestyles and emergence of pathogens.</title>
        <authorList>
            <person name="Haridas S."/>
            <person name="Albert R."/>
            <person name="Binder M."/>
            <person name="Bloem J."/>
            <person name="Labutti K."/>
            <person name="Salamov A."/>
            <person name="Andreopoulos B."/>
            <person name="Baker S."/>
            <person name="Barry K."/>
            <person name="Bills G."/>
            <person name="Bluhm B."/>
            <person name="Cannon C."/>
            <person name="Castanera R."/>
            <person name="Culley D."/>
            <person name="Daum C."/>
            <person name="Ezra D."/>
            <person name="Gonzalez J."/>
            <person name="Henrissat B."/>
            <person name="Kuo A."/>
            <person name="Liang C."/>
            <person name="Lipzen A."/>
            <person name="Lutzoni F."/>
            <person name="Magnuson J."/>
            <person name="Mondo S."/>
            <person name="Nolan M."/>
            <person name="Ohm R."/>
            <person name="Pangilinan J."/>
            <person name="Park H.-J."/>
            <person name="Ramirez L."/>
            <person name="Alfaro M."/>
            <person name="Sun H."/>
            <person name="Tritt A."/>
            <person name="Yoshinaga Y."/>
            <person name="Zwiers L.-H."/>
            <person name="Turgeon B."/>
            <person name="Goodwin S."/>
            <person name="Spatafora J."/>
            <person name="Crous P."/>
            <person name="Grigoriev I."/>
        </authorList>
    </citation>
    <scope>NUCLEOTIDE SEQUENCE</scope>
    <source>
        <strain evidence="4">ATCC 36951</strain>
    </source>
</reference>
<dbReference type="GeneID" id="54563605"/>
<dbReference type="Pfam" id="PF00023">
    <property type="entry name" value="Ank"/>
    <property type="match status" value="1"/>
</dbReference>
<dbReference type="PANTHER" id="PTHR24171:SF8">
    <property type="entry name" value="BRCA1-ASSOCIATED RING DOMAIN PROTEIN 1"/>
    <property type="match status" value="1"/>
</dbReference>
<dbReference type="InterPro" id="IPR036770">
    <property type="entry name" value="Ankyrin_rpt-contain_sf"/>
</dbReference>
<evidence type="ECO:0000256" key="1">
    <source>
        <dbReference type="ARBA" id="ARBA00022737"/>
    </source>
</evidence>
<dbReference type="RefSeq" id="XP_033662835.1">
    <property type="nucleotide sequence ID" value="XM_033810333.1"/>
</dbReference>
<dbReference type="OrthoDB" id="3650454at2759"/>
<dbReference type="InterPro" id="IPR002110">
    <property type="entry name" value="Ankyrin_rpt"/>
</dbReference>
<keyword evidence="2 3" id="KW-0040">ANK repeat</keyword>
<dbReference type="SMART" id="SM00248">
    <property type="entry name" value="ANK"/>
    <property type="match status" value="3"/>
</dbReference>
<name>A0A6A6C931_ZASCE</name>
<dbReference type="GO" id="GO:0085020">
    <property type="term" value="P:protein K6-linked ubiquitination"/>
    <property type="evidence" value="ECO:0007669"/>
    <property type="project" value="TreeGrafter"/>
</dbReference>
<gene>
    <name evidence="4" type="ORF">M409DRAFT_34832</name>
</gene>
<dbReference type="AlphaFoldDB" id="A0A6A6C931"/>
<evidence type="ECO:0000313" key="4">
    <source>
        <dbReference type="EMBL" id="KAF2161946.1"/>
    </source>
</evidence>
<dbReference type="GO" id="GO:0004842">
    <property type="term" value="F:ubiquitin-protein transferase activity"/>
    <property type="evidence" value="ECO:0007669"/>
    <property type="project" value="TreeGrafter"/>
</dbReference>
<evidence type="ECO:0000256" key="3">
    <source>
        <dbReference type="PROSITE-ProRule" id="PRU00023"/>
    </source>
</evidence>
<keyword evidence="1" id="KW-0677">Repeat</keyword>
<protein>
    <submittedName>
        <fullName evidence="4">Uncharacterized protein</fullName>
    </submittedName>
</protein>
<dbReference type="Pfam" id="PF12796">
    <property type="entry name" value="Ank_2"/>
    <property type="match status" value="1"/>
</dbReference>
<dbReference type="PROSITE" id="PS50088">
    <property type="entry name" value="ANK_REPEAT"/>
    <property type="match status" value="2"/>
</dbReference>
<dbReference type="PROSITE" id="PS50297">
    <property type="entry name" value="ANK_REP_REGION"/>
    <property type="match status" value="2"/>
</dbReference>